<dbReference type="PANTHER" id="PTHR11761:SF3">
    <property type="entry name" value="LARGE RIBOSOMAL SUBUNIT PROTEIN UL14M"/>
    <property type="match status" value="1"/>
</dbReference>
<dbReference type="Gene3D" id="2.40.150.20">
    <property type="entry name" value="Ribosomal protein L14"/>
    <property type="match status" value="1"/>
</dbReference>
<dbReference type="NCBIfam" id="TIGR01067">
    <property type="entry name" value="rplN_bact"/>
    <property type="match status" value="1"/>
</dbReference>
<dbReference type="CDD" id="cd00337">
    <property type="entry name" value="Ribosomal_uL14"/>
    <property type="match status" value="1"/>
</dbReference>
<name>A0A8H3YEW5_9TREE</name>
<evidence type="ECO:0000256" key="4">
    <source>
        <dbReference type="ARBA" id="ARBA00037226"/>
    </source>
</evidence>
<proteinExistence type="inferred from homology"/>
<dbReference type="Pfam" id="PF00238">
    <property type="entry name" value="Ribosomal_L14"/>
    <property type="match status" value="1"/>
</dbReference>
<reference evidence="7" key="1">
    <citation type="submission" date="2020-07" db="EMBL/GenBank/DDBJ databases">
        <title>Draft Genome Sequence of a Deep-Sea Yeast, Naganishia (Cryptococcus) liquefaciens strain N6.</title>
        <authorList>
            <person name="Han Y.W."/>
            <person name="Kajitani R."/>
            <person name="Morimoto H."/>
            <person name="Parhat M."/>
            <person name="Tsubouchi H."/>
            <person name="Bakenova O."/>
            <person name="Ogata M."/>
            <person name="Argunhan B."/>
            <person name="Aoki R."/>
            <person name="Kajiwara S."/>
            <person name="Itoh T."/>
            <person name="Iwasaki H."/>
        </authorList>
    </citation>
    <scope>NUCLEOTIDE SEQUENCE</scope>
    <source>
        <strain evidence="7">N6</strain>
    </source>
</reference>
<evidence type="ECO:0000256" key="2">
    <source>
        <dbReference type="ARBA" id="ARBA00022980"/>
    </source>
</evidence>
<dbReference type="InterPro" id="IPR005745">
    <property type="entry name" value="Ribosomal_uL14_bac-type"/>
</dbReference>
<evidence type="ECO:0000313" key="7">
    <source>
        <dbReference type="EMBL" id="GHJ85121.1"/>
    </source>
</evidence>
<dbReference type="GO" id="GO:0006412">
    <property type="term" value="P:translation"/>
    <property type="evidence" value="ECO:0007669"/>
    <property type="project" value="InterPro"/>
</dbReference>
<comment type="function">
    <text evidence="4">Component of the mitochondrial ribosome (mitoribosome), a dedicated translation machinery responsible for the synthesis of mitochondrial genome-encoded proteins, including at least some of the essential transmembrane subunits of the mitochondrial respiratory chain. The mitoribosomes are attached to the mitochondrial inner membrane and translation products are cotranslationally integrated into the membrane.</text>
</comment>
<keyword evidence="3 6" id="KW-0687">Ribonucleoprotein</keyword>
<sequence length="150" mass="15576">MIGLKGRMNVIDNSGGLIAECINVLKAKSSQGMATVGDEIVVVINKARPISQAANSPSSSAAASASNIQKVRRGDVRRAVIVRTRFPVGRPDGRNVRFDDNACVLLNNKGEMIGTRVNGVVAAELRDVQGGPAGSGGRWGKVLGLAGKVV</sequence>
<comment type="similarity">
    <text evidence="1 6">Belongs to the universal ribosomal protein uL14 family.</text>
</comment>
<dbReference type="PROSITE" id="PS00049">
    <property type="entry name" value="RIBOSOMAL_L14"/>
    <property type="match status" value="1"/>
</dbReference>
<dbReference type="PANTHER" id="PTHR11761">
    <property type="entry name" value="50S/60S RIBOSOMAL PROTEIN L14/L23"/>
    <property type="match status" value="1"/>
</dbReference>
<dbReference type="FunFam" id="2.40.150.20:FF:000005">
    <property type="entry name" value="50S ribosomal protein L14"/>
    <property type="match status" value="1"/>
</dbReference>
<evidence type="ECO:0000313" key="8">
    <source>
        <dbReference type="Proteomes" id="UP000620104"/>
    </source>
</evidence>
<dbReference type="GO" id="GO:0070180">
    <property type="term" value="F:large ribosomal subunit rRNA binding"/>
    <property type="evidence" value="ECO:0007669"/>
    <property type="project" value="TreeGrafter"/>
</dbReference>
<protein>
    <recommendedName>
        <fullName evidence="5">Large ribosomal subunit protein uL14m</fullName>
    </recommendedName>
</protein>
<accession>A0A8H3YEW5</accession>
<dbReference type="HAMAP" id="MF_01367">
    <property type="entry name" value="Ribosomal_uL14"/>
    <property type="match status" value="1"/>
</dbReference>
<dbReference type="InterPro" id="IPR019972">
    <property type="entry name" value="Ribosomal_uL14_CS"/>
</dbReference>
<evidence type="ECO:0000256" key="6">
    <source>
        <dbReference type="RuleBase" id="RU003949"/>
    </source>
</evidence>
<organism evidence="7 8">
    <name type="scientific">Naganishia liquefaciens</name>
    <dbReference type="NCBI Taxonomy" id="104408"/>
    <lineage>
        <taxon>Eukaryota</taxon>
        <taxon>Fungi</taxon>
        <taxon>Dikarya</taxon>
        <taxon>Basidiomycota</taxon>
        <taxon>Agaricomycotina</taxon>
        <taxon>Tremellomycetes</taxon>
        <taxon>Filobasidiales</taxon>
        <taxon>Filobasidiaceae</taxon>
        <taxon>Naganishia</taxon>
    </lineage>
</organism>
<keyword evidence="2 6" id="KW-0689">Ribosomal protein</keyword>
<dbReference type="Proteomes" id="UP000620104">
    <property type="component" value="Unassembled WGS sequence"/>
</dbReference>
<dbReference type="GO" id="GO:0005762">
    <property type="term" value="C:mitochondrial large ribosomal subunit"/>
    <property type="evidence" value="ECO:0007669"/>
    <property type="project" value="TreeGrafter"/>
</dbReference>
<dbReference type="SUPFAM" id="SSF50193">
    <property type="entry name" value="Ribosomal protein L14"/>
    <property type="match status" value="1"/>
</dbReference>
<dbReference type="AlphaFoldDB" id="A0A8H3YEW5"/>
<dbReference type="OrthoDB" id="274765at2759"/>
<dbReference type="InterPro" id="IPR000218">
    <property type="entry name" value="Ribosomal_uL14"/>
</dbReference>
<comment type="caution">
    <text evidence="7">The sequence shown here is derived from an EMBL/GenBank/DDBJ whole genome shotgun (WGS) entry which is preliminary data.</text>
</comment>
<evidence type="ECO:0000256" key="1">
    <source>
        <dbReference type="ARBA" id="ARBA00010745"/>
    </source>
</evidence>
<evidence type="ECO:0000256" key="5">
    <source>
        <dbReference type="ARBA" id="ARBA00040118"/>
    </source>
</evidence>
<dbReference type="SMART" id="SM01374">
    <property type="entry name" value="Ribosomal_L14"/>
    <property type="match status" value="1"/>
</dbReference>
<gene>
    <name evidence="7" type="ORF">NliqN6_1523</name>
</gene>
<dbReference type="GO" id="GO:0003735">
    <property type="term" value="F:structural constituent of ribosome"/>
    <property type="evidence" value="ECO:0007669"/>
    <property type="project" value="InterPro"/>
</dbReference>
<dbReference type="EMBL" id="BLZA01000010">
    <property type="protein sequence ID" value="GHJ85121.1"/>
    <property type="molecule type" value="Genomic_DNA"/>
</dbReference>
<keyword evidence="8" id="KW-1185">Reference proteome</keyword>
<dbReference type="InterPro" id="IPR036853">
    <property type="entry name" value="Ribosomal_uL14_sf"/>
</dbReference>
<evidence type="ECO:0000256" key="3">
    <source>
        <dbReference type="ARBA" id="ARBA00023274"/>
    </source>
</evidence>